<gene>
    <name evidence="3" type="ORF">XD66_0509</name>
</gene>
<dbReference type="Proteomes" id="UP000053326">
    <property type="component" value="Unassembled WGS sequence"/>
</dbReference>
<evidence type="ECO:0000256" key="2">
    <source>
        <dbReference type="SAM" id="Phobius"/>
    </source>
</evidence>
<evidence type="ECO:0000313" key="3">
    <source>
        <dbReference type="EMBL" id="KUK36783.1"/>
    </source>
</evidence>
<dbReference type="Gene3D" id="1.10.287.1490">
    <property type="match status" value="1"/>
</dbReference>
<dbReference type="PANTHER" id="PTHR41259">
    <property type="entry name" value="DOUBLE-STRAND BREAK REPAIR RAD50 ATPASE, PUTATIVE-RELATED"/>
    <property type="match status" value="1"/>
</dbReference>
<feature type="coiled-coil region" evidence="1">
    <location>
        <begin position="565"/>
        <end position="639"/>
    </location>
</feature>
<keyword evidence="3" id="KW-0378">Hydrolase</keyword>
<evidence type="ECO:0000313" key="4">
    <source>
        <dbReference type="Proteomes" id="UP000053326"/>
    </source>
</evidence>
<protein>
    <submittedName>
        <fullName evidence="3">Putative p-loop domain-containing nucleoside triphosphate hydrolase</fullName>
    </submittedName>
</protein>
<accession>A0A101FGT0</accession>
<dbReference type="PANTHER" id="PTHR41259:SF1">
    <property type="entry name" value="DOUBLE-STRAND BREAK REPAIR RAD50 ATPASE, PUTATIVE-RELATED"/>
    <property type="match status" value="1"/>
</dbReference>
<comment type="caution">
    <text evidence="3">The sequence shown here is derived from an EMBL/GenBank/DDBJ whole genome shotgun (WGS) entry which is preliminary data.</text>
</comment>
<name>A0A101FGT0_9THEO</name>
<dbReference type="SUPFAM" id="SSF52540">
    <property type="entry name" value="P-loop containing nucleoside triphosphate hydrolases"/>
    <property type="match status" value="1"/>
</dbReference>
<dbReference type="AlphaFoldDB" id="A0A101FGT0"/>
<dbReference type="GO" id="GO:0016787">
    <property type="term" value="F:hydrolase activity"/>
    <property type="evidence" value="ECO:0007669"/>
    <property type="project" value="UniProtKB-KW"/>
</dbReference>
<sequence>MKCRPVGPLLKPVCFRWGKNCTVVFDDNEAGKTALVDIIVNMLFRRGSAQSRFCSRRFTEYDGYVRLEHRGEEMTCEGNADLDRLLGLPAEFSRLPIVRGSDLALLWSGNREKKGPLLDACIRHFSADLEENPAGLVSEMRARAGLPPKRNCWTKGKSEELRNPLELCRKKDLFLSALSAREKASRERQAAAGKLQSVREELASLRRERESLKEERLAALCAAAGELERKLQALKRRYREEGYERCSRGDLQLWAELAAREEMLVEKEASLKEGVERAEAGIADLRVRIDDLTQRIREAEGASGAARERLEGLRRELEQKGRRRADTLAEAGAHLHNARRAGEQRSRMRWLAALALIMAALAAGLIAAGQLIPGGCAAVAALGVGVGSAAVTAACGRAVEEAEKKVRQLLRECGVQAVGSLEAAVSALERHFQEEEERGAELLKRADEDCRDREEELRKLAQERLLAERELENLTASLREARSRLAECLGELDSARSALSGLMQKTGMPDRSSLEAALKEKERLEGEIGKIEARLMALFGEGEDWRERLLELAPYLERCPAPRPLEELEALIADLERRGAELAGQEQALQQQHDHLLQQEVENARSLYAIGCEDVSSLAQKLEEAALVLKNAIREALAALWVQQAIEAVKGEFADILLMPFARAGEIFYKITGRYDTLTFTREGGDVVFSAGGEGVEFTEDSLSDGTRAQLLLSLRLALLERVLGEEQGFLVLDDPLLNSSAARKRNAIEVLLDYARQGWQILYLTVDGLTVDVFREVGGDLVEVKRVADFYQSG</sequence>
<evidence type="ECO:0000256" key="1">
    <source>
        <dbReference type="SAM" id="Coils"/>
    </source>
</evidence>
<keyword evidence="2" id="KW-0472">Membrane</keyword>
<feature type="coiled-coil region" evidence="1">
    <location>
        <begin position="418"/>
        <end position="534"/>
    </location>
</feature>
<keyword evidence="2" id="KW-0812">Transmembrane</keyword>
<dbReference type="Gene3D" id="3.40.50.300">
    <property type="entry name" value="P-loop containing nucleotide triphosphate hydrolases"/>
    <property type="match status" value="2"/>
</dbReference>
<keyword evidence="2" id="KW-1133">Transmembrane helix</keyword>
<feature type="coiled-coil region" evidence="1">
    <location>
        <begin position="181"/>
        <end position="244"/>
    </location>
</feature>
<proteinExistence type="predicted"/>
<keyword evidence="1" id="KW-0175">Coiled coil</keyword>
<dbReference type="InterPro" id="IPR027417">
    <property type="entry name" value="P-loop_NTPase"/>
</dbReference>
<organism evidence="3 4">
    <name type="scientific">Thermacetogenium phaeum</name>
    <dbReference type="NCBI Taxonomy" id="85874"/>
    <lineage>
        <taxon>Bacteria</taxon>
        <taxon>Bacillati</taxon>
        <taxon>Bacillota</taxon>
        <taxon>Clostridia</taxon>
        <taxon>Thermoanaerobacterales</taxon>
        <taxon>Thermoanaerobacteraceae</taxon>
        <taxon>Thermacetogenium</taxon>
    </lineage>
</organism>
<dbReference type="EMBL" id="LGFO01000042">
    <property type="protein sequence ID" value="KUK36783.1"/>
    <property type="molecule type" value="Genomic_DNA"/>
</dbReference>
<feature type="coiled-coil region" evidence="1">
    <location>
        <begin position="275"/>
        <end position="330"/>
    </location>
</feature>
<feature type="transmembrane region" description="Helical" evidence="2">
    <location>
        <begin position="350"/>
        <end position="372"/>
    </location>
</feature>
<reference evidence="4" key="1">
    <citation type="journal article" date="2015" name="MBio">
        <title>Genome-Resolved Metagenomic Analysis Reveals Roles for Candidate Phyla and Other Microbial Community Members in Biogeochemical Transformations in Oil Reservoirs.</title>
        <authorList>
            <person name="Hu P."/>
            <person name="Tom L."/>
            <person name="Singh A."/>
            <person name="Thomas B.C."/>
            <person name="Baker B.J."/>
            <person name="Piceno Y.M."/>
            <person name="Andersen G.L."/>
            <person name="Banfield J.F."/>
        </authorList>
    </citation>
    <scope>NUCLEOTIDE SEQUENCE [LARGE SCALE GENOMIC DNA]</scope>
</reference>